<feature type="compositionally biased region" description="Low complexity" evidence="1">
    <location>
        <begin position="42"/>
        <end position="85"/>
    </location>
</feature>
<name>A0A1T4KGD1_9BACT</name>
<dbReference type="STRING" id="171291.SAMN02745154_00054"/>
<sequence>MKKFKTLLITLSGVSAAILPVVAASCGGGGTETKNPEKPGDGTNSTPVVNPTPVTPGNGDGTNPTSVVTPTPVTPGNGDGTNPTPVVTPTPVTPGNSDQGKTPPKQDPGTGGDDKKEVAKPALDIPAQDSSATSEVQAVNELGRKLMESKFEVTLNADETAKFLKKVEAVSTKYPTPQINYDYMSYKLTTGTGKASGDNVIGQEIPTLKDNKAQLANAKNPLYTNNKNKTNPSGFLTVELFKDKGYAIVTYKLAKYEGKDKPYTVSSLEFKLYVNFVKPVENKKENDDTKPGATPTVEDAVVKKLDQEGAKFVAEKVSVTLNAEDSAKLLESIKSEETKNKVGYDYKSYKLTTKVDGRNTSNYNIGDEIAFFKDNNVQMVNATTPHRVNSEGQTRYQTMVDAILSDDESKVTATFKFGSGNGAKDDWKVSSNSYQLEIKLTKATA</sequence>
<keyword evidence="2" id="KW-0732">Signal</keyword>
<dbReference type="Proteomes" id="UP000190389">
    <property type="component" value="Unassembled WGS sequence"/>
</dbReference>
<evidence type="ECO:0000256" key="2">
    <source>
        <dbReference type="SAM" id="SignalP"/>
    </source>
</evidence>
<feature type="chain" id="PRO_5012797974" evidence="2">
    <location>
        <begin position="24"/>
        <end position="445"/>
    </location>
</feature>
<dbReference type="InterPro" id="IPR009975">
    <property type="entry name" value="P30"/>
</dbReference>
<protein>
    <submittedName>
        <fullName evidence="3">Uncharacterized protein</fullName>
    </submittedName>
</protein>
<evidence type="ECO:0000313" key="4">
    <source>
        <dbReference type="Proteomes" id="UP000190389"/>
    </source>
</evidence>
<keyword evidence="4" id="KW-1185">Reference proteome</keyword>
<accession>A0A1T4KGD1</accession>
<reference evidence="4" key="1">
    <citation type="submission" date="2017-02" db="EMBL/GenBank/DDBJ databases">
        <authorList>
            <person name="Varghese N."/>
            <person name="Submissions S."/>
        </authorList>
    </citation>
    <scope>NUCLEOTIDE SEQUENCE [LARGE SCALE GENOMIC DNA]</scope>
    <source>
        <strain evidence="4">ATCC 27862</strain>
    </source>
</reference>
<gene>
    <name evidence="3" type="ORF">SAMN02745154_00054</name>
</gene>
<feature type="signal peptide" evidence="2">
    <location>
        <begin position="1"/>
        <end position="23"/>
    </location>
</feature>
<feature type="region of interest" description="Disordered" evidence="1">
    <location>
        <begin position="27"/>
        <end position="117"/>
    </location>
</feature>
<dbReference type="Pfam" id="PF07390">
    <property type="entry name" value="P30"/>
    <property type="match status" value="1"/>
</dbReference>
<dbReference type="EMBL" id="FUXF01000002">
    <property type="protein sequence ID" value="SJZ41474.1"/>
    <property type="molecule type" value="Genomic_DNA"/>
</dbReference>
<proteinExistence type="predicted"/>
<dbReference type="PROSITE" id="PS51257">
    <property type="entry name" value="PROKAR_LIPOPROTEIN"/>
    <property type="match status" value="1"/>
</dbReference>
<evidence type="ECO:0000256" key="1">
    <source>
        <dbReference type="SAM" id="MobiDB-lite"/>
    </source>
</evidence>
<dbReference type="AlphaFoldDB" id="A0A1T4KGD1"/>
<evidence type="ECO:0000313" key="3">
    <source>
        <dbReference type="EMBL" id="SJZ41474.1"/>
    </source>
</evidence>
<dbReference type="RefSeq" id="WP_078746806.1">
    <property type="nucleotide sequence ID" value="NZ_CP137850.1"/>
</dbReference>
<organism evidence="3 4">
    <name type="scientific">Mycoplasmopsis verecunda</name>
    <dbReference type="NCBI Taxonomy" id="171291"/>
    <lineage>
        <taxon>Bacteria</taxon>
        <taxon>Bacillati</taxon>
        <taxon>Mycoplasmatota</taxon>
        <taxon>Mycoplasmoidales</taxon>
        <taxon>Metamycoplasmataceae</taxon>
        <taxon>Mycoplasmopsis</taxon>
    </lineage>
</organism>